<feature type="binding site" evidence="14">
    <location>
        <position position="182"/>
    </location>
    <ligand>
        <name>ATP</name>
        <dbReference type="ChEBI" id="CHEBI:30616"/>
    </ligand>
</feature>
<dbReference type="SMART" id="SM00220">
    <property type="entry name" value="S_TKc"/>
    <property type="match status" value="1"/>
</dbReference>
<evidence type="ECO:0000256" key="3">
    <source>
        <dbReference type="ARBA" id="ARBA00012401"/>
    </source>
</evidence>
<dbReference type="GO" id="GO:0005524">
    <property type="term" value="F:ATP binding"/>
    <property type="evidence" value="ECO:0007669"/>
    <property type="project" value="UniProtKB-UniRule"/>
</dbReference>
<evidence type="ECO:0000313" key="19">
    <source>
        <dbReference type="Proteomes" id="UP000278807"/>
    </source>
</evidence>
<keyword evidence="6 15" id="KW-0812">Transmembrane</keyword>
<dbReference type="PROSITE" id="PS50011">
    <property type="entry name" value="PROTEIN_KINASE_DOM"/>
    <property type="match status" value="1"/>
</dbReference>
<dbReference type="GO" id="GO:0005886">
    <property type="term" value="C:plasma membrane"/>
    <property type="evidence" value="ECO:0007669"/>
    <property type="project" value="TreeGrafter"/>
</dbReference>
<name>A0A0R3T2S1_RODNA</name>
<evidence type="ECO:0000256" key="14">
    <source>
        <dbReference type="PROSITE-ProRule" id="PRU10141"/>
    </source>
</evidence>
<dbReference type="AlphaFoldDB" id="A0A0R3T2S1"/>
<reference evidence="18 19" key="2">
    <citation type="submission" date="2018-11" db="EMBL/GenBank/DDBJ databases">
        <authorList>
            <consortium name="Pathogen Informatics"/>
        </authorList>
    </citation>
    <scope>NUCLEOTIDE SEQUENCE [LARGE SCALE GENOMIC DNA]</scope>
</reference>
<dbReference type="InterPro" id="IPR000333">
    <property type="entry name" value="TGFB_receptor"/>
</dbReference>
<dbReference type="Pfam" id="PF00069">
    <property type="entry name" value="Pkinase"/>
    <property type="match status" value="1"/>
</dbReference>
<evidence type="ECO:0000256" key="11">
    <source>
        <dbReference type="ARBA" id="ARBA00022989"/>
    </source>
</evidence>
<evidence type="ECO:0000256" key="1">
    <source>
        <dbReference type="ARBA" id="ARBA00004479"/>
    </source>
</evidence>
<evidence type="ECO:0000256" key="13">
    <source>
        <dbReference type="ARBA" id="ARBA00023170"/>
    </source>
</evidence>
<evidence type="ECO:0000256" key="6">
    <source>
        <dbReference type="ARBA" id="ARBA00022692"/>
    </source>
</evidence>
<keyword evidence="11 15" id="KW-1133">Transmembrane helix</keyword>
<dbReference type="GO" id="GO:0043235">
    <property type="term" value="C:receptor complex"/>
    <property type="evidence" value="ECO:0007669"/>
    <property type="project" value="TreeGrafter"/>
</dbReference>
<evidence type="ECO:0000259" key="16">
    <source>
        <dbReference type="PROSITE" id="PS50011"/>
    </source>
</evidence>
<dbReference type="PROSITE" id="PS00107">
    <property type="entry name" value="PROTEIN_KINASE_ATP"/>
    <property type="match status" value="1"/>
</dbReference>
<accession>A0A0R3T2S1</accession>
<dbReference type="OrthoDB" id="69842at2759"/>
<dbReference type="PANTHER" id="PTHR23255:SF72">
    <property type="entry name" value="RECEPTOR PROTEIN SERINE_THREONINE KINASE"/>
    <property type="match status" value="1"/>
</dbReference>
<dbReference type="EMBL" id="UZAE01000466">
    <property type="protein sequence ID" value="VDN97117.1"/>
    <property type="molecule type" value="Genomic_DNA"/>
</dbReference>
<dbReference type="InterPro" id="IPR008271">
    <property type="entry name" value="Ser/Thr_kinase_AS"/>
</dbReference>
<keyword evidence="4" id="KW-0723">Serine/threonine-protein kinase</keyword>
<dbReference type="STRING" id="102285.A0A0R3T2S1"/>
<dbReference type="SUPFAM" id="SSF56112">
    <property type="entry name" value="Protein kinase-like (PK-like)"/>
    <property type="match status" value="1"/>
</dbReference>
<evidence type="ECO:0000259" key="17">
    <source>
        <dbReference type="PROSITE" id="PS51256"/>
    </source>
</evidence>
<keyword evidence="9" id="KW-0418">Kinase</keyword>
<keyword evidence="7" id="KW-0732">Signal</keyword>
<dbReference type="InterPro" id="IPR003605">
    <property type="entry name" value="GS_dom"/>
</dbReference>
<dbReference type="InterPro" id="IPR000719">
    <property type="entry name" value="Prot_kinase_dom"/>
</dbReference>
<dbReference type="Proteomes" id="UP000278807">
    <property type="component" value="Unassembled WGS sequence"/>
</dbReference>
<evidence type="ECO:0000256" key="10">
    <source>
        <dbReference type="ARBA" id="ARBA00022840"/>
    </source>
</evidence>
<evidence type="ECO:0000256" key="7">
    <source>
        <dbReference type="ARBA" id="ARBA00022729"/>
    </source>
</evidence>
<evidence type="ECO:0000313" key="20">
    <source>
        <dbReference type="WBParaSite" id="HNAJ_0000125801-mRNA-1"/>
    </source>
</evidence>
<feature type="domain" description="Protein kinase" evidence="16">
    <location>
        <begin position="155"/>
        <end position="523"/>
    </location>
</feature>
<evidence type="ECO:0000256" key="4">
    <source>
        <dbReference type="ARBA" id="ARBA00022527"/>
    </source>
</evidence>
<dbReference type="GO" id="GO:0004675">
    <property type="term" value="F:transmembrane receptor protein serine/threonine kinase activity"/>
    <property type="evidence" value="ECO:0007669"/>
    <property type="project" value="UniProtKB-EC"/>
</dbReference>
<keyword evidence="12 15" id="KW-0472">Membrane</keyword>
<comment type="subcellular location">
    <subcellularLocation>
        <location evidence="1">Membrane</location>
        <topology evidence="1">Single-pass type I membrane protein</topology>
    </subcellularLocation>
</comment>
<dbReference type="Gene3D" id="1.10.510.10">
    <property type="entry name" value="Transferase(Phosphotransferase) domain 1"/>
    <property type="match status" value="1"/>
</dbReference>
<evidence type="ECO:0000256" key="8">
    <source>
        <dbReference type="ARBA" id="ARBA00022741"/>
    </source>
</evidence>
<evidence type="ECO:0000256" key="15">
    <source>
        <dbReference type="SAM" id="Phobius"/>
    </source>
</evidence>
<dbReference type="InterPro" id="IPR017441">
    <property type="entry name" value="Protein_kinase_ATP_BS"/>
</dbReference>
<feature type="domain" description="GS" evidence="17">
    <location>
        <begin position="121"/>
        <end position="154"/>
    </location>
</feature>
<comment type="similarity">
    <text evidence="2">Belongs to the protein kinase superfamily. TKL Ser/Thr protein kinase family. TGFB receptor subfamily.</text>
</comment>
<evidence type="ECO:0000313" key="18">
    <source>
        <dbReference type="EMBL" id="VDN97117.1"/>
    </source>
</evidence>
<dbReference type="PROSITE" id="PS00108">
    <property type="entry name" value="PROTEIN_KINASE_ST"/>
    <property type="match status" value="1"/>
</dbReference>
<keyword evidence="19" id="KW-1185">Reference proteome</keyword>
<proteinExistence type="inferred from homology"/>
<keyword evidence="5" id="KW-0808">Transferase</keyword>
<dbReference type="WBParaSite" id="HNAJ_0000125801-mRNA-1">
    <property type="protein sequence ID" value="HNAJ_0000125801-mRNA-1"/>
    <property type="gene ID" value="HNAJ_0000125801"/>
</dbReference>
<dbReference type="SMART" id="SM00467">
    <property type="entry name" value="GS"/>
    <property type="match status" value="1"/>
</dbReference>
<dbReference type="Pfam" id="PF08515">
    <property type="entry name" value="TGF_beta_GS"/>
    <property type="match status" value="1"/>
</dbReference>
<dbReference type="InterPro" id="IPR011009">
    <property type="entry name" value="Kinase-like_dom_sf"/>
</dbReference>
<evidence type="ECO:0000256" key="9">
    <source>
        <dbReference type="ARBA" id="ARBA00022777"/>
    </source>
</evidence>
<evidence type="ECO:0000256" key="5">
    <source>
        <dbReference type="ARBA" id="ARBA00022679"/>
    </source>
</evidence>
<evidence type="ECO:0000256" key="12">
    <source>
        <dbReference type="ARBA" id="ARBA00023136"/>
    </source>
</evidence>
<keyword evidence="10 14" id="KW-0067">ATP-binding</keyword>
<evidence type="ECO:0000256" key="2">
    <source>
        <dbReference type="ARBA" id="ARBA00009605"/>
    </source>
</evidence>
<sequence>MENYGIFCKCFPSTNCPHNSSKCLSTIGCFYSIQDSPTGQVIHEQYGCLYSPFAKFNCLFQKVSCCFASTSSDFCNAHFSLNAQSYNVNTLIFVMALLVIIIIFNILLIFYCKGRSLAKHRFVSPQPSVYFHEISDSGSGAGKPFLVNRTIARQISLLDCIGKGRFGEVWRATCNEEIVAVKIFSSRDGASWSRETLIYTTALLCHSNILAYYASDMISSGGCTQLWLVTAYHEAGSLHDFLRSSDAIPPLIGLQIARSIAAGLAFLHSEVVGFHGKPSIAHRDIKSKNILMMANQEACLADFGLALVKNDGFTDRESPPPASPFAGTKRYMAPEILSLYPLLWGGWQHEKTRLKDDGEENLSVPDEFSECRHPMLSFEVYQSADVYAMGLVLWEIWRRCCGLEYELPYYDAVPMDPTFLQMYRVVVMGEAVEETENNSMHPPVIDLPVPLQTCHLCSNHLLRRRISNQYQPLQHCYPEGRRPSLSMQGGWLGRLEDLIVECWHPIYTHRLSALRLRKSLTVLEAKLKNS</sequence>
<dbReference type="GO" id="GO:0071363">
    <property type="term" value="P:cellular response to growth factor stimulus"/>
    <property type="evidence" value="ECO:0007669"/>
    <property type="project" value="TreeGrafter"/>
</dbReference>
<keyword evidence="8 14" id="KW-0547">Nucleotide-binding</keyword>
<gene>
    <name evidence="18" type="ORF">HNAJ_LOCUS1258</name>
</gene>
<reference evidence="20" key="1">
    <citation type="submission" date="2017-02" db="UniProtKB">
        <authorList>
            <consortium name="WormBaseParasite"/>
        </authorList>
    </citation>
    <scope>IDENTIFICATION</scope>
</reference>
<dbReference type="EC" id="2.7.11.30" evidence="3"/>
<dbReference type="Gene3D" id="3.30.200.20">
    <property type="entry name" value="Phosphorylase Kinase, domain 1"/>
    <property type="match status" value="1"/>
</dbReference>
<protein>
    <recommendedName>
        <fullName evidence="3">receptor protein serine/threonine kinase</fullName>
        <ecNumber evidence="3">2.7.11.30</ecNumber>
    </recommendedName>
</protein>
<feature type="transmembrane region" description="Helical" evidence="15">
    <location>
        <begin position="91"/>
        <end position="112"/>
    </location>
</feature>
<organism evidence="20">
    <name type="scientific">Rodentolepis nana</name>
    <name type="common">Dwarf tapeworm</name>
    <name type="synonym">Hymenolepis nana</name>
    <dbReference type="NCBI Taxonomy" id="102285"/>
    <lineage>
        <taxon>Eukaryota</taxon>
        <taxon>Metazoa</taxon>
        <taxon>Spiralia</taxon>
        <taxon>Lophotrochozoa</taxon>
        <taxon>Platyhelminthes</taxon>
        <taxon>Cestoda</taxon>
        <taxon>Eucestoda</taxon>
        <taxon>Cyclophyllidea</taxon>
        <taxon>Hymenolepididae</taxon>
        <taxon>Rodentolepis</taxon>
    </lineage>
</organism>
<dbReference type="PANTHER" id="PTHR23255">
    <property type="entry name" value="TRANSFORMING GROWTH FACTOR-BETA RECEPTOR TYPE I AND II"/>
    <property type="match status" value="1"/>
</dbReference>
<keyword evidence="13" id="KW-0675">Receptor</keyword>
<dbReference type="PROSITE" id="PS51256">
    <property type="entry name" value="GS"/>
    <property type="match status" value="1"/>
</dbReference>